<dbReference type="InterPro" id="IPR006127">
    <property type="entry name" value="ZnuA-like"/>
</dbReference>
<evidence type="ECO:0000313" key="9">
    <source>
        <dbReference type="Proteomes" id="UP000291130"/>
    </source>
</evidence>
<dbReference type="PRINTS" id="PR00691">
    <property type="entry name" value="ADHESINB"/>
</dbReference>
<keyword evidence="9" id="KW-1185">Reference proteome</keyword>
<keyword evidence="4 7" id="KW-0732">Signal</keyword>
<protein>
    <recommendedName>
        <fullName evidence="2">High-affinity zinc uptake system protein ZnuA</fullName>
    </recommendedName>
</protein>
<dbReference type="PANTHER" id="PTHR42953:SF3">
    <property type="entry name" value="HIGH-AFFINITY ZINC UPTAKE SYSTEM PROTEIN ZNUA"/>
    <property type="match status" value="1"/>
</dbReference>
<dbReference type="Proteomes" id="UP000291130">
    <property type="component" value="Chromosome"/>
</dbReference>
<name>A0A411ML38_9PSED</name>
<evidence type="ECO:0000256" key="1">
    <source>
        <dbReference type="ARBA" id="ARBA00011028"/>
    </source>
</evidence>
<gene>
    <name evidence="8" type="ORF">EXN22_18160</name>
</gene>
<dbReference type="GO" id="GO:0046872">
    <property type="term" value="F:metal ion binding"/>
    <property type="evidence" value="ECO:0007669"/>
    <property type="project" value="InterPro"/>
</dbReference>
<evidence type="ECO:0000256" key="6">
    <source>
        <dbReference type="RuleBase" id="RU003512"/>
    </source>
</evidence>
<keyword evidence="5" id="KW-0406">Ion transport</keyword>
<keyword evidence="3 6" id="KW-0813">Transport</keyword>
<dbReference type="AlphaFoldDB" id="A0A411ML38"/>
<evidence type="ECO:0000256" key="2">
    <source>
        <dbReference type="ARBA" id="ARBA00015915"/>
    </source>
</evidence>
<dbReference type="RefSeq" id="WP_130265369.1">
    <property type="nucleotide sequence ID" value="NZ_CP035952.1"/>
</dbReference>
<dbReference type="InterPro" id="IPR050492">
    <property type="entry name" value="Bact_metal-bind_prot9"/>
</dbReference>
<proteinExistence type="inferred from homology"/>
<keyword evidence="5" id="KW-0864">Zinc transport</keyword>
<evidence type="ECO:0000313" key="8">
    <source>
        <dbReference type="EMBL" id="QBF27513.1"/>
    </source>
</evidence>
<dbReference type="InterPro" id="IPR006129">
    <property type="entry name" value="AdhesinB"/>
</dbReference>
<dbReference type="SUPFAM" id="SSF53807">
    <property type="entry name" value="Helical backbone' metal receptor"/>
    <property type="match status" value="1"/>
</dbReference>
<dbReference type="GO" id="GO:0006829">
    <property type="term" value="P:zinc ion transport"/>
    <property type="evidence" value="ECO:0007669"/>
    <property type="project" value="UniProtKB-KW"/>
</dbReference>
<feature type="chain" id="PRO_5019443958" description="High-affinity zinc uptake system protein ZnuA" evidence="7">
    <location>
        <begin position="26"/>
        <end position="305"/>
    </location>
</feature>
<dbReference type="EMBL" id="CP035952">
    <property type="protein sequence ID" value="QBF27513.1"/>
    <property type="molecule type" value="Genomic_DNA"/>
</dbReference>
<organism evidence="8 9">
    <name type="scientific">Pseudomonas tructae</name>
    <dbReference type="NCBI Taxonomy" id="2518644"/>
    <lineage>
        <taxon>Bacteria</taxon>
        <taxon>Pseudomonadati</taxon>
        <taxon>Pseudomonadota</taxon>
        <taxon>Gammaproteobacteria</taxon>
        <taxon>Pseudomonadales</taxon>
        <taxon>Pseudomonadaceae</taxon>
        <taxon>Pseudomonas</taxon>
    </lineage>
</organism>
<evidence type="ECO:0000256" key="5">
    <source>
        <dbReference type="ARBA" id="ARBA00022906"/>
    </source>
</evidence>
<dbReference type="Gene3D" id="3.40.50.1980">
    <property type="entry name" value="Nitrogenase molybdenum iron protein domain"/>
    <property type="match status" value="2"/>
</dbReference>
<reference evidence="8 9" key="1">
    <citation type="submission" date="2019-02" db="EMBL/GenBank/DDBJ databases">
        <title>Complete genome sequence of Pseudomonas sp. SNU WT1 isolated from rainbow trout.</title>
        <authorList>
            <person name="Oh W.T."/>
            <person name="Park S.C."/>
        </authorList>
    </citation>
    <scope>NUCLEOTIDE SEQUENCE [LARGE SCALE GENOMIC DNA]</scope>
    <source>
        <strain evidence="8 9">SNU WT1</strain>
    </source>
</reference>
<dbReference type="PRINTS" id="PR00690">
    <property type="entry name" value="ADHESNFAMILY"/>
</dbReference>
<sequence length="305" mass="33381">MFRAPLARRLLTVLLACALPALALAENGKPLRIGITLHPYYSYVSNIVGDKAEVVPLIPAGFNPHAYEPRAEDIKRIGTLDVIVLNGVGHDDFADRMIAASEKPNIATIESNSNVPLLAATGVAARGAGKVVNPHTFLSISASIAQVNNIARELGKLDPDNAKYYSQNARAYAKRLRKLRAEALAQVTEAPGAEFRVATIHAAYDYLVREFGLEVTAVVEPAHGIEPSPSQLKKTIDQLKALDVKVIFSEMDFPSAYVETIQRESGVKIYPLTHISYGDYSKEKYEVEMKRNLDTVVRAIKESQA</sequence>
<dbReference type="KEGG" id="ptk:EXN22_18160"/>
<dbReference type="CDD" id="cd01017">
    <property type="entry name" value="AdcA"/>
    <property type="match status" value="1"/>
</dbReference>
<dbReference type="Pfam" id="PF01297">
    <property type="entry name" value="ZnuA"/>
    <property type="match status" value="1"/>
</dbReference>
<dbReference type="InterPro" id="IPR006128">
    <property type="entry name" value="Lipoprotein_PsaA-like"/>
</dbReference>
<dbReference type="OrthoDB" id="9810636at2"/>
<evidence type="ECO:0000256" key="4">
    <source>
        <dbReference type="ARBA" id="ARBA00022729"/>
    </source>
</evidence>
<comment type="similarity">
    <text evidence="1 6">Belongs to the bacterial solute-binding protein 9 family.</text>
</comment>
<feature type="signal peptide" evidence="7">
    <location>
        <begin position="1"/>
        <end position="25"/>
    </location>
</feature>
<dbReference type="PANTHER" id="PTHR42953">
    <property type="entry name" value="HIGH-AFFINITY ZINC UPTAKE SYSTEM PROTEIN ZNUA-RELATED"/>
    <property type="match status" value="1"/>
</dbReference>
<dbReference type="GO" id="GO:0007155">
    <property type="term" value="P:cell adhesion"/>
    <property type="evidence" value="ECO:0007669"/>
    <property type="project" value="InterPro"/>
</dbReference>
<evidence type="ECO:0000256" key="3">
    <source>
        <dbReference type="ARBA" id="ARBA00022448"/>
    </source>
</evidence>
<accession>A0A411ML38</accession>
<keyword evidence="5" id="KW-0862">Zinc</keyword>
<evidence type="ECO:0000256" key="7">
    <source>
        <dbReference type="SAM" id="SignalP"/>
    </source>
</evidence>